<dbReference type="AlphaFoldDB" id="A0A5E4MGH1"/>
<keyword evidence="3" id="KW-1185">Reference proteome</keyword>
<protein>
    <recommendedName>
        <fullName evidence="4">Reverse transcriptase domain</fullName>
    </recommendedName>
</protein>
<feature type="non-terminal residue" evidence="2">
    <location>
        <position position="1"/>
    </location>
</feature>
<evidence type="ECO:0000256" key="1">
    <source>
        <dbReference type="SAM" id="SignalP"/>
    </source>
</evidence>
<feature type="signal peptide" evidence="1">
    <location>
        <begin position="1"/>
        <end position="24"/>
    </location>
</feature>
<feature type="chain" id="PRO_5023061662" description="Reverse transcriptase domain" evidence="1">
    <location>
        <begin position="25"/>
        <end position="405"/>
    </location>
</feature>
<keyword evidence="1" id="KW-0732">Signal</keyword>
<evidence type="ECO:0000313" key="2">
    <source>
        <dbReference type="EMBL" id="VVC31260.1"/>
    </source>
</evidence>
<dbReference type="OrthoDB" id="6629078at2759"/>
<dbReference type="Proteomes" id="UP000325440">
    <property type="component" value="Unassembled WGS sequence"/>
</dbReference>
<proteinExistence type="predicted"/>
<gene>
    <name evidence="2" type="ORF">CINCED_3A006296</name>
</gene>
<name>A0A5E4MGH1_9HEMI</name>
<organism evidence="2 3">
    <name type="scientific">Cinara cedri</name>
    <dbReference type="NCBI Taxonomy" id="506608"/>
    <lineage>
        <taxon>Eukaryota</taxon>
        <taxon>Metazoa</taxon>
        <taxon>Ecdysozoa</taxon>
        <taxon>Arthropoda</taxon>
        <taxon>Hexapoda</taxon>
        <taxon>Insecta</taxon>
        <taxon>Pterygota</taxon>
        <taxon>Neoptera</taxon>
        <taxon>Paraneoptera</taxon>
        <taxon>Hemiptera</taxon>
        <taxon>Sternorrhyncha</taxon>
        <taxon>Aphidomorpha</taxon>
        <taxon>Aphidoidea</taxon>
        <taxon>Aphididae</taxon>
        <taxon>Lachninae</taxon>
        <taxon>Cinara</taxon>
    </lineage>
</organism>
<evidence type="ECO:0008006" key="4">
    <source>
        <dbReference type="Google" id="ProtNLM"/>
    </source>
</evidence>
<accession>A0A5E4MGH1</accession>
<evidence type="ECO:0000313" key="3">
    <source>
        <dbReference type="Proteomes" id="UP000325440"/>
    </source>
</evidence>
<dbReference type="EMBL" id="CABPRJ010000726">
    <property type="protein sequence ID" value="VVC31260.1"/>
    <property type="molecule type" value="Genomic_DNA"/>
</dbReference>
<reference evidence="2 3" key="1">
    <citation type="submission" date="2019-08" db="EMBL/GenBank/DDBJ databases">
        <authorList>
            <person name="Alioto T."/>
            <person name="Alioto T."/>
            <person name="Gomez Garrido J."/>
        </authorList>
    </citation>
    <scope>NUCLEOTIDE SEQUENCE [LARGE SCALE GENOMIC DNA]</scope>
</reference>
<sequence length="405" mass="45568">SGIKQGCPLSGLLFILAIDPVVTAIQEEAELHHVLAFADDLINWSAAECGQVCVATFVRLYACWGAGDQFPSRWCPDEAFEGRRGSHIFSSPNIGLKIARSKLALWQRIDTLKTFFYPSTIHMQRMGTFSKSDCATIDRILRPELKKTFYLPQKASGEFLYGSSKRGGCGIRLLAEDSDIAAVDSSFKLLTSPDLRLASDTAAHAKETTWRRLRKNADAAEVGLYLSGEENGIFRETRGYGGVANVWSRARNASKRLGVSWTVDGDHTAITYDGVVLRRKQRREVMRIIRKSIRLKRSETLTAKPDQGRAMECVAADLASTHFIKSGDFTRFADWRFIHRARLNLVPLNGSSSWRTGDRRCRRCGYTTESLSHVVDHYMRYTTLYMARHNANLARIKKAAGTWFQ</sequence>
<feature type="non-terminal residue" evidence="2">
    <location>
        <position position="405"/>
    </location>
</feature>